<dbReference type="PANTHER" id="PTHR48014">
    <property type="entry name" value="SERINE/THREONINE-PROTEIN KINASE FRAY2"/>
    <property type="match status" value="1"/>
</dbReference>
<evidence type="ECO:0000256" key="2">
    <source>
        <dbReference type="SAM" id="Coils"/>
    </source>
</evidence>
<reference evidence="5 6" key="1">
    <citation type="submission" date="2017-09" db="EMBL/GenBank/DDBJ databases">
        <authorList>
            <consortium name="International Durum Wheat Genome Sequencing Consortium (IDWGSC)"/>
            <person name="Milanesi L."/>
        </authorList>
    </citation>
    <scope>NUCLEOTIDE SEQUENCE [LARGE SCALE GENOMIC DNA]</scope>
    <source>
        <strain evidence="6">cv. Svevo</strain>
    </source>
</reference>
<evidence type="ECO:0000259" key="4">
    <source>
        <dbReference type="PROSITE" id="PS50011"/>
    </source>
</evidence>
<accession>A0A9R1AY59</accession>
<feature type="region of interest" description="Disordered" evidence="3">
    <location>
        <begin position="150"/>
        <end position="178"/>
    </location>
</feature>
<dbReference type="PROSITE" id="PS50011">
    <property type="entry name" value="PROTEIN_KINASE_DOM"/>
    <property type="match status" value="1"/>
</dbReference>
<feature type="domain" description="Protein kinase" evidence="4">
    <location>
        <begin position="1"/>
        <end position="258"/>
    </location>
</feature>
<evidence type="ECO:0000313" key="6">
    <source>
        <dbReference type="Proteomes" id="UP000324705"/>
    </source>
</evidence>
<dbReference type="SMART" id="SM00220">
    <property type="entry name" value="S_TKc"/>
    <property type="match status" value="1"/>
</dbReference>
<dbReference type="Pfam" id="PF00069">
    <property type="entry name" value="Pkinase"/>
    <property type="match status" value="1"/>
</dbReference>
<dbReference type="InterPro" id="IPR000719">
    <property type="entry name" value="Prot_kinase_dom"/>
</dbReference>
<dbReference type="PANTHER" id="PTHR48014:SF30">
    <property type="entry name" value="OS02G0179000 PROTEIN"/>
    <property type="match status" value="1"/>
</dbReference>
<dbReference type="EMBL" id="LT934121">
    <property type="protein sequence ID" value="VAI44530.1"/>
    <property type="molecule type" value="Genomic_DNA"/>
</dbReference>
<feature type="compositionally biased region" description="Basic and acidic residues" evidence="3">
    <location>
        <begin position="158"/>
        <end position="178"/>
    </location>
</feature>
<dbReference type="GO" id="GO:0004672">
    <property type="term" value="F:protein kinase activity"/>
    <property type="evidence" value="ECO:0007669"/>
    <property type="project" value="InterPro"/>
</dbReference>
<proteinExistence type="inferred from homology"/>
<evidence type="ECO:0000313" key="5">
    <source>
        <dbReference type="EMBL" id="VAI44530.1"/>
    </source>
</evidence>
<sequence>MQNNASEEVKTMILTDHPNLLSAYCSFTQDENLWIVMPYMAGGSCFHLMKSSFPKGFEEERFIAFVLRETLRGLEYLHGKGHIHRDVKAGNILLDQHKGVKLADFGISASVYDSMINRNGKRHTLVGTPCWADIWSFGITALELANGHAPFSSQPPAKENEAKLQAEKKPHDKIKEKTSHDEYWRGISQWHFDIEDLKAQAKLYSEENDSDEEEYLRFLFELDTVDEIVPLQDVRPQNHASDDKKIVVSNVTCMDEYVEKTAIQKGRFKVTTEETEASTHREKELLERIACLERMLQVTQDEVVRLKEKDAKG</sequence>
<organism evidence="5 6">
    <name type="scientific">Triticum turgidum subsp. durum</name>
    <name type="common">Durum wheat</name>
    <name type="synonym">Triticum durum</name>
    <dbReference type="NCBI Taxonomy" id="4567"/>
    <lineage>
        <taxon>Eukaryota</taxon>
        <taxon>Viridiplantae</taxon>
        <taxon>Streptophyta</taxon>
        <taxon>Embryophyta</taxon>
        <taxon>Tracheophyta</taxon>
        <taxon>Spermatophyta</taxon>
        <taxon>Magnoliopsida</taxon>
        <taxon>Liliopsida</taxon>
        <taxon>Poales</taxon>
        <taxon>Poaceae</taxon>
        <taxon>BOP clade</taxon>
        <taxon>Pooideae</taxon>
        <taxon>Triticodae</taxon>
        <taxon>Triticeae</taxon>
        <taxon>Triticinae</taxon>
        <taxon>Triticum</taxon>
    </lineage>
</organism>
<dbReference type="Gramene" id="TRITD6Av1G054950.2">
    <property type="protein sequence ID" value="TRITD6Av1G054950.2"/>
    <property type="gene ID" value="TRITD6Av1G054950"/>
</dbReference>
<dbReference type="Proteomes" id="UP000324705">
    <property type="component" value="Chromosome 6A"/>
</dbReference>
<dbReference type="InterPro" id="IPR047173">
    <property type="entry name" value="STRAD_A/B-like"/>
</dbReference>
<dbReference type="InterPro" id="IPR011009">
    <property type="entry name" value="Kinase-like_dom_sf"/>
</dbReference>
<keyword evidence="2" id="KW-0175">Coiled coil</keyword>
<evidence type="ECO:0000256" key="1">
    <source>
        <dbReference type="ARBA" id="ARBA00008874"/>
    </source>
</evidence>
<keyword evidence="6" id="KW-1185">Reference proteome</keyword>
<comment type="similarity">
    <text evidence="1">Belongs to the protein kinase superfamily. STE Ser/Thr protein kinase family. STE20 subfamily.</text>
</comment>
<dbReference type="GO" id="GO:0043539">
    <property type="term" value="F:protein serine/threonine kinase activator activity"/>
    <property type="evidence" value="ECO:0007669"/>
    <property type="project" value="InterPro"/>
</dbReference>
<dbReference type="AlphaFoldDB" id="A0A9R1AY59"/>
<gene>
    <name evidence="5" type="ORF">TRITD_6Av1G054950</name>
</gene>
<evidence type="ECO:0000256" key="3">
    <source>
        <dbReference type="SAM" id="MobiDB-lite"/>
    </source>
</evidence>
<feature type="coiled-coil region" evidence="2">
    <location>
        <begin position="282"/>
        <end position="309"/>
    </location>
</feature>
<dbReference type="GO" id="GO:0005524">
    <property type="term" value="F:ATP binding"/>
    <property type="evidence" value="ECO:0007669"/>
    <property type="project" value="InterPro"/>
</dbReference>
<dbReference type="SUPFAM" id="SSF56112">
    <property type="entry name" value="Protein kinase-like (PK-like)"/>
    <property type="match status" value="1"/>
</dbReference>
<dbReference type="Gene3D" id="1.10.510.10">
    <property type="entry name" value="Transferase(Phosphotransferase) domain 1"/>
    <property type="match status" value="1"/>
</dbReference>
<name>A0A9R1AY59_TRITD</name>
<protein>
    <recommendedName>
        <fullName evidence="4">Protein kinase domain-containing protein</fullName>
    </recommendedName>
</protein>